<protein>
    <recommendedName>
        <fullName evidence="1">Methyltransferase type 11 domain-containing protein</fullName>
    </recommendedName>
</protein>
<reference evidence="2 3" key="1">
    <citation type="submission" date="2019-07" db="EMBL/GenBank/DDBJ databases">
        <title>Whole genome shotgun sequence of Pseudonocardia asaccharolytica NBRC 16224.</title>
        <authorList>
            <person name="Hosoyama A."/>
            <person name="Uohara A."/>
            <person name="Ohji S."/>
            <person name="Ichikawa N."/>
        </authorList>
    </citation>
    <scope>NUCLEOTIDE SEQUENCE [LARGE SCALE GENOMIC DNA]</scope>
    <source>
        <strain evidence="2 3">NBRC 16224</strain>
    </source>
</reference>
<accession>A0A511CV28</accession>
<keyword evidence="3" id="KW-1185">Reference proteome</keyword>
<dbReference type="GO" id="GO:0008757">
    <property type="term" value="F:S-adenosylmethionine-dependent methyltransferase activity"/>
    <property type="evidence" value="ECO:0007669"/>
    <property type="project" value="InterPro"/>
</dbReference>
<dbReference type="InterPro" id="IPR050508">
    <property type="entry name" value="Methyltransf_Superfamily"/>
</dbReference>
<comment type="caution">
    <text evidence="2">The sequence shown here is derived from an EMBL/GenBank/DDBJ whole genome shotgun (WGS) entry which is preliminary data.</text>
</comment>
<dbReference type="RefSeq" id="WP_084795766.1">
    <property type="nucleotide sequence ID" value="NZ_AUII01000002.1"/>
</dbReference>
<dbReference type="Gene3D" id="3.40.50.150">
    <property type="entry name" value="Vaccinia Virus protein VP39"/>
    <property type="match status" value="1"/>
</dbReference>
<sequence length="253" mass="26811">MSAMEPGPRGWALPLYERVLVHVPTGSELLDVGCGSGEFAQVAVDRGLVVSGVDLDRRAVAAASDRVPEGRFRVGDAHDLDWPDAAVDAVVAVQLLAHVTNPLMVLREAARVVRPGGAVVVTVWGREPECEMRLFGEVLAPLLPPRPARRSPDGAPPLTEPDRLTKLTGLAGLRVAAVDEVCCAFRYTSADELVGALLASEIGRVAARRVGPGAVRRAALAGLAGHREPDGGYRLDNLFRVLAARVPQETTMA</sequence>
<organism evidence="2 3">
    <name type="scientific">Pseudonocardia asaccharolytica DSM 44247 = NBRC 16224</name>
    <dbReference type="NCBI Taxonomy" id="1123024"/>
    <lineage>
        <taxon>Bacteria</taxon>
        <taxon>Bacillati</taxon>
        <taxon>Actinomycetota</taxon>
        <taxon>Actinomycetes</taxon>
        <taxon>Pseudonocardiales</taxon>
        <taxon>Pseudonocardiaceae</taxon>
        <taxon>Pseudonocardia</taxon>
    </lineage>
</organism>
<dbReference type="EMBL" id="BJVI01000002">
    <property type="protein sequence ID" value="GEL16426.1"/>
    <property type="molecule type" value="Genomic_DNA"/>
</dbReference>
<name>A0A511CV28_9PSEU</name>
<feature type="domain" description="Methyltransferase type 11" evidence="1">
    <location>
        <begin position="30"/>
        <end position="121"/>
    </location>
</feature>
<dbReference type="InterPro" id="IPR029063">
    <property type="entry name" value="SAM-dependent_MTases_sf"/>
</dbReference>
<dbReference type="Pfam" id="PF08241">
    <property type="entry name" value="Methyltransf_11"/>
    <property type="match status" value="1"/>
</dbReference>
<dbReference type="STRING" id="1123024.GCA_000423625_00516"/>
<evidence type="ECO:0000313" key="3">
    <source>
        <dbReference type="Proteomes" id="UP000321328"/>
    </source>
</evidence>
<dbReference type="SUPFAM" id="SSF53335">
    <property type="entry name" value="S-adenosyl-L-methionine-dependent methyltransferases"/>
    <property type="match status" value="1"/>
</dbReference>
<dbReference type="CDD" id="cd02440">
    <property type="entry name" value="AdoMet_MTases"/>
    <property type="match status" value="1"/>
</dbReference>
<gene>
    <name evidence="2" type="ORF">PA7_02630</name>
</gene>
<dbReference type="InterPro" id="IPR013216">
    <property type="entry name" value="Methyltransf_11"/>
</dbReference>
<dbReference type="Proteomes" id="UP000321328">
    <property type="component" value="Unassembled WGS sequence"/>
</dbReference>
<evidence type="ECO:0000259" key="1">
    <source>
        <dbReference type="Pfam" id="PF08241"/>
    </source>
</evidence>
<dbReference type="OrthoDB" id="9805171at2"/>
<evidence type="ECO:0000313" key="2">
    <source>
        <dbReference type="EMBL" id="GEL16426.1"/>
    </source>
</evidence>
<proteinExistence type="predicted"/>
<dbReference type="PANTHER" id="PTHR42912">
    <property type="entry name" value="METHYLTRANSFERASE"/>
    <property type="match status" value="1"/>
</dbReference>
<dbReference type="AlphaFoldDB" id="A0A511CV28"/>